<feature type="transmembrane region" description="Helical" evidence="7">
    <location>
        <begin position="212"/>
        <end position="233"/>
    </location>
</feature>
<keyword evidence="2 7" id="KW-0812">Transmembrane</keyword>
<evidence type="ECO:0000256" key="1">
    <source>
        <dbReference type="ARBA" id="ARBA00004141"/>
    </source>
</evidence>
<dbReference type="PANTHER" id="PTHR33048:SF47">
    <property type="entry name" value="INTEGRAL MEMBRANE PROTEIN-RELATED"/>
    <property type="match status" value="1"/>
</dbReference>
<evidence type="ECO:0000256" key="2">
    <source>
        <dbReference type="ARBA" id="ARBA00022692"/>
    </source>
</evidence>
<keyword evidence="10" id="KW-1185">Reference proteome</keyword>
<feature type="transmembrane region" description="Helical" evidence="7">
    <location>
        <begin position="127"/>
        <end position="145"/>
    </location>
</feature>
<feature type="transmembrane region" description="Helical" evidence="7">
    <location>
        <begin position="92"/>
        <end position="115"/>
    </location>
</feature>
<dbReference type="AlphaFoldDB" id="A0A8H6F708"/>
<gene>
    <name evidence="9" type="ORF">HO133_006829</name>
</gene>
<feature type="region of interest" description="Disordered" evidence="6">
    <location>
        <begin position="308"/>
        <end position="330"/>
    </location>
</feature>
<feature type="transmembrane region" description="Helical" evidence="7">
    <location>
        <begin position="43"/>
        <end position="64"/>
    </location>
</feature>
<proteinExistence type="inferred from homology"/>
<feature type="transmembrane region" description="Helical" evidence="7">
    <location>
        <begin position="12"/>
        <end position="31"/>
    </location>
</feature>
<dbReference type="InterPro" id="IPR049326">
    <property type="entry name" value="Rhodopsin_dom_fungi"/>
</dbReference>
<evidence type="ECO:0000313" key="10">
    <source>
        <dbReference type="Proteomes" id="UP000593566"/>
    </source>
</evidence>
<dbReference type="Pfam" id="PF20684">
    <property type="entry name" value="Fung_rhodopsin"/>
    <property type="match status" value="1"/>
</dbReference>
<accession>A0A8H6F708</accession>
<reference evidence="9 10" key="1">
    <citation type="journal article" date="2020" name="Genomics">
        <title>Complete, high-quality genomes from long-read metagenomic sequencing of two wolf lichen thalli reveals enigmatic genome architecture.</title>
        <authorList>
            <person name="McKenzie S.K."/>
            <person name="Walston R.F."/>
            <person name="Allen J.L."/>
        </authorList>
    </citation>
    <scope>NUCLEOTIDE SEQUENCE [LARGE SCALE GENOMIC DNA]</scope>
    <source>
        <strain evidence="9">WasteWater1</strain>
    </source>
</reference>
<evidence type="ECO:0000256" key="7">
    <source>
        <dbReference type="SAM" id="Phobius"/>
    </source>
</evidence>
<comment type="caution">
    <text evidence="9">The sequence shown here is derived from an EMBL/GenBank/DDBJ whole genome shotgun (WGS) entry which is preliminary data.</text>
</comment>
<keyword evidence="3 7" id="KW-1133">Transmembrane helix</keyword>
<evidence type="ECO:0000313" key="9">
    <source>
        <dbReference type="EMBL" id="KAF6217491.1"/>
    </source>
</evidence>
<evidence type="ECO:0000256" key="4">
    <source>
        <dbReference type="ARBA" id="ARBA00023136"/>
    </source>
</evidence>
<dbReference type="GeneID" id="59335229"/>
<comment type="subcellular location">
    <subcellularLocation>
        <location evidence="1">Membrane</location>
        <topology evidence="1">Multi-pass membrane protein</topology>
    </subcellularLocation>
</comment>
<dbReference type="EMBL" id="JACCJB010000027">
    <property type="protein sequence ID" value="KAF6217491.1"/>
    <property type="molecule type" value="Genomic_DNA"/>
</dbReference>
<dbReference type="InterPro" id="IPR052337">
    <property type="entry name" value="SAT4-like"/>
</dbReference>
<feature type="transmembrane region" description="Helical" evidence="7">
    <location>
        <begin position="172"/>
        <end position="191"/>
    </location>
</feature>
<comment type="similarity">
    <text evidence="5">Belongs to the SAT4 family.</text>
</comment>
<dbReference type="RefSeq" id="XP_037146926.1">
    <property type="nucleotide sequence ID" value="XM_037297725.1"/>
</dbReference>
<evidence type="ECO:0000256" key="5">
    <source>
        <dbReference type="ARBA" id="ARBA00038359"/>
    </source>
</evidence>
<name>A0A8H6F708_9LECA</name>
<dbReference type="GO" id="GO:0016020">
    <property type="term" value="C:membrane"/>
    <property type="evidence" value="ECO:0007669"/>
    <property type="project" value="UniProtKB-SubCell"/>
</dbReference>
<protein>
    <recommendedName>
        <fullName evidence="8">Rhodopsin domain-containing protein</fullName>
    </recommendedName>
</protein>
<organism evidence="9 10">
    <name type="scientific">Letharia lupina</name>
    <dbReference type="NCBI Taxonomy" id="560253"/>
    <lineage>
        <taxon>Eukaryota</taxon>
        <taxon>Fungi</taxon>
        <taxon>Dikarya</taxon>
        <taxon>Ascomycota</taxon>
        <taxon>Pezizomycotina</taxon>
        <taxon>Lecanoromycetes</taxon>
        <taxon>OSLEUM clade</taxon>
        <taxon>Lecanoromycetidae</taxon>
        <taxon>Lecanorales</taxon>
        <taxon>Lecanorineae</taxon>
        <taxon>Parmeliaceae</taxon>
        <taxon>Letharia</taxon>
    </lineage>
</organism>
<sequence length="330" mass="35966">MVSNPVGDQVVRTSISFGVIDTFAVALRLLARWRSNAAFAADDALTVASLIPLYAMIVIGHFGVEAGGLGLSTAVNLELGHGPSRISTFLKLMMSGIVTYTLTITIVKLSILVLYRRIFITAGFKRSTLIVGAAVMLWFIVALFTDLFQCRPFQAAFDPELLFTDQCINLQAYYWGVTASNLCLDVVMLYMPLHMVWGLKLPTRQKIALSGVFLLGGIVCVAGAMRIATIGILQKEDLTYTMAQDGLLYKTPAVLKAQGLAAKGCPRQGGLHIVNIDLGTKDRKDPYTQISNSWSRGGEATRIQQLPNKSKHKYSPSSMTESQAVVADHF</sequence>
<dbReference type="Proteomes" id="UP000593566">
    <property type="component" value="Unassembled WGS sequence"/>
</dbReference>
<evidence type="ECO:0000256" key="3">
    <source>
        <dbReference type="ARBA" id="ARBA00022989"/>
    </source>
</evidence>
<evidence type="ECO:0000259" key="8">
    <source>
        <dbReference type="Pfam" id="PF20684"/>
    </source>
</evidence>
<evidence type="ECO:0000256" key="6">
    <source>
        <dbReference type="SAM" id="MobiDB-lite"/>
    </source>
</evidence>
<dbReference type="PANTHER" id="PTHR33048">
    <property type="entry name" value="PTH11-LIKE INTEGRAL MEMBRANE PROTEIN (AFU_ORTHOLOGUE AFUA_5G11245)"/>
    <property type="match status" value="1"/>
</dbReference>
<keyword evidence="4 7" id="KW-0472">Membrane</keyword>
<feature type="domain" description="Rhodopsin" evidence="8">
    <location>
        <begin position="27"/>
        <end position="244"/>
    </location>
</feature>